<protein>
    <submittedName>
        <fullName evidence="1">Uncharacterized protein</fullName>
    </submittedName>
</protein>
<name>A0A371G3C3_MUCPR</name>
<keyword evidence="2" id="KW-1185">Reference proteome</keyword>
<gene>
    <name evidence="1" type="ORF">CR513_33894</name>
</gene>
<evidence type="ECO:0000313" key="1">
    <source>
        <dbReference type="EMBL" id="RDX84991.1"/>
    </source>
</evidence>
<reference evidence="1" key="1">
    <citation type="submission" date="2018-05" db="EMBL/GenBank/DDBJ databases">
        <title>Draft genome of Mucuna pruriens seed.</title>
        <authorList>
            <person name="Nnadi N.E."/>
            <person name="Vos R."/>
            <person name="Hasami M.H."/>
            <person name="Devisetty U.K."/>
            <person name="Aguiy J.C."/>
        </authorList>
    </citation>
    <scope>NUCLEOTIDE SEQUENCE [LARGE SCALE GENOMIC DNA]</scope>
    <source>
        <strain evidence="1">JCA_2017</strain>
    </source>
</reference>
<proteinExistence type="predicted"/>
<organism evidence="1 2">
    <name type="scientific">Mucuna pruriens</name>
    <name type="common">Velvet bean</name>
    <name type="synonym">Dolichos pruriens</name>
    <dbReference type="NCBI Taxonomy" id="157652"/>
    <lineage>
        <taxon>Eukaryota</taxon>
        <taxon>Viridiplantae</taxon>
        <taxon>Streptophyta</taxon>
        <taxon>Embryophyta</taxon>
        <taxon>Tracheophyta</taxon>
        <taxon>Spermatophyta</taxon>
        <taxon>Magnoliopsida</taxon>
        <taxon>eudicotyledons</taxon>
        <taxon>Gunneridae</taxon>
        <taxon>Pentapetalae</taxon>
        <taxon>rosids</taxon>
        <taxon>fabids</taxon>
        <taxon>Fabales</taxon>
        <taxon>Fabaceae</taxon>
        <taxon>Papilionoideae</taxon>
        <taxon>50 kb inversion clade</taxon>
        <taxon>NPAAA clade</taxon>
        <taxon>indigoferoid/millettioid clade</taxon>
        <taxon>Phaseoleae</taxon>
        <taxon>Mucuna</taxon>
    </lineage>
</organism>
<evidence type="ECO:0000313" key="2">
    <source>
        <dbReference type="Proteomes" id="UP000257109"/>
    </source>
</evidence>
<sequence length="26" mass="2888">MRLLAKRGRNCCGSIKDNSCCRMGNT</sequence>
<dbReference type="Proteomes" id="UP000257109">
    <property type="component" value="Unassembled WGS sequence"/>
</dbReference>
<comment type="caution">
    <text evidence="1">The sequence shown here is derived from an EMBL/GenBank/DDBJ whole genome shotgun (WGS) entry which is preliminary data.</text>
</comment>
<dbReference type="EMBL" id="QJKJ01006896">
    <property type="protein sequence ID" value="RDX84991.1"/>
    <property type="molecule type" value="Genomic_DNA"/>
</dbReference>
<accession>A0A371G3C3</accession>
<dbReference type="AlphaFoldDB" id="A0A371G3C3"/>